<keyword evidence="4 6" id="KW-1133">Transmembrane helix</keyword>
<name>A0A8J3ALJ9_9BACI</name>
<dbReference type="PANTHER" id="PTHR30238:SF4">
    <property type="entry name" value="SLL1022 PROTEIN"/>
    <property type="match status" value="1"/>
</dbReference>
<dbReference type="PANTHER" id="PTHR30238">
    <property type="entry name" value="MEMBRANE BOUND PREDICTED REDOX MODULATOR"/>
    <property type="match status" value="1"/>
</dbReference>
<feature type="transmembrane region" description="Helical" evidence="6">
    <location>
        <begin position="135"/>
        <end position="158"/>
    </location>
</feature>
<feature type="transmembrane region" description="Helical" evidence="6">
    <location>
        <begin position="6"/>
        <end position="30"/>
    </location>
</feature>
<dbReference type="Pfam" id="PF03741">
    <property type="entry name" value="TerC"/>
    <property type="match status" value="1"/>
</dbReference>
<accession>A0A8J3ALJ9</accession>
<organism evidence="7 8">
    <name type="scientific">Gottfriedia solisilvae</name>
    <dbReference type="NCBI Taxonomy" id="1516104"/>
    <lineage>
        <taxon>Bacteria</taxon>
        <taxon>Bacillati</taxon>
        <taxon>Bacillota</taxon>
        <taxon>Bacilli</taxon>
        <taxon>Bacillales</taxon>
        <taxon>Bacillaceae</taxon>
        <taxon>Gottfriedia</taxon>
    </lineage>
</organism>
<comment type="similarity">
    <text evidence="2">Belongs to the TerC family.</text>
</comment>
<evidence type="ECO:0000256" key="3">
    <source>
        <dbReference type="ARBA" id="ARBA00022692"/>
    </source>
</evidence>
<gene>
    <name evidence="7" type="ORF">GCM10007380_25590</name>
</gene>
<evidence type="ECO:0000313" key="7">
    <source>
        <dbReference type="EMBL" id="GGI14964.1"/>
    </source>
</evidence>
<evidence type="ECO:0000256" key="2">
    <source>
        <dbReference type="ARBA" id="ARBA00007511"/>
    </source>
</evidence>
<comment type="subcellular location">
    <subcellularLocation>
        <location evidence="1">Membrane</location>
        <topology evidence="1">Multi-pass membrane protein</topology>
    </subcellularLocation>
</comment>
<dbReference type="GO" id="GO:0016020">
    <property type="term" value="C:membrane"/>
    <property type="evidence" value="ECO:0007669"/>
    <property type="project" value="UniProtKB-SubCell"/>
</dbReference>
<dbReference type="Proteomes" id="UP000626244">
    <property type="component" value="Unassembled WGS sequence"/>
</dbReference>
<comment type="caution">
    <text evidence="7">The sequence shown here is derived from an EMBL/GenBank/DDBJ whole genome shotgun (WGS) entry which is preliminary data.</text>
</comment>
<dbReference type="EMBL" id="BMHB01000001">
    <property type="protein sequence ID" value="GGI14964.1"/>
    <property type="molecule type" value="Genomic_DNA"/>
</dbReference>
<evidence type="ECO:0000256" key="1">
    <source>
        <dbReference type="ARBA" id="ARBA00004141"/>
    </source>
</evidence>
<dbReference type="InterPro" id="IPR005496">
    <property type="entry name" value="Integral_membrane_TerC"/>
</dbReference>
<feature type="transmembrane region" description="Helical" evidence="6">
    <location>
        <begin position="196"/>
        <end position="215"/>
    </location>
</feature>
<evidence type="ECO:0000313" key="8">
    <source>
        <dbReference type="Proteomes" id="UP000626244"/>
    </source>
</evidence>
<evidence type="ECO:0000256" key="6">
    <source>
        <dbReference type="SAM" id="Phobius"/>
    </source>
</evidence>
<evidence type="ECO:0000256" key="4">
    <source>
        <dbReference type="ARBA" id="ARBA00022989"/>
    </source>
</evidence>
<protein>
    <submittedName>
        <fullName evidence="7">Membrane protein</fullName>
    </submittedName>
</protein>
<feature type="transmembrane region" description="Helical" evidence="6">
    <location>
        <begin position="42"/>
        <end position="64"/>
    </location>
</feature>
<proteinExistence type="inferred from homology"/>
<feature type="transmembrane region" description="Helical" evidence="6">
    <location>
        <begin position="70"/>
        <end position="88"/>
    </location>
</feature>
<keyword evidence="8" id="KW-1185">Reference proteome</keyword>
<dbReference type="AlphaFoldDB" id="A0A8J3ALJ9"/>
<dbReference type="NCBIfam" id="TIGR03717">
    <property type="entry name" value="R_switched_YjbE"/>
    <property type="match status" value="1"/>
</dbReference>
<keyword evidence="3 6" id="KW-0812">Transmembrane</keyword>
<reference evidence="8" key="1">
    <citation type="journal article" date="2019" name="Int. J. Syst. Evol. Microbiol.">
        <title>The Global Catalogue of Microorganisms (GCM) 10K type strain sequencing project: providing services to taxonomists for standard genome sequencing and annotation.</title>
        <authorList>
            <consortium name="The Broad Institute Genomics Platform"/>
            <consortium name="The Broad Institute Genome Sequencing Center for Infectious Disease"/>
            <person name="Wu L."/>
            <person name="Ma J."/>
        </authorList>
    </citation>
    <scope>NUCLEOTIDE SEQUENCE [LARGE SCALE GENOMIC DNA]</scope>
    <source>
        <strain evidence="8">CGMCC 1.14993</strain>
    </source>
</reference>
<evidence type="ECO:0000256" key="5">
    <source>
        <dbReference type="ARBA" id="ARBA00023136"/>
    </source>
</evidence>
<keyword evidence="5 6" id="KW-0472">Membrane</keyword>
<feature type="transmembrane region" description="Helical" evidence="6">
    <location>
        <begin position="109"/>
        <end position="129"/>
    </location>
</feature>
<sequence>MIDLPYIWSIFMIVTIDIVLGGDNAIVIALACRKLPLKQRNIAIIFGSVTAIVLRIVLTVGAIYVLKVPFLHLIGGILLLYIACKLIIQEDDNLSAVKENYTVFHAVRTIVFADLVMGIDNVLAIAGASNGNPTLVILGLSISIPIIIWGSKIVLWLLERYPILSFVGASVLAITASKMLIEEPIIYQYINGRTDLELIVCLLCVFITLLIGFYFNSIRYRRKPS</sequence>
<feature type="transmembrane region" description="Helical" evidence="6">
    <location>
        <begin position="163"/>
        <end position="181"/>
    </location>
</feature>
<dbReference type="InterPro" id="IPR022301">
    <property type="entry name" value="Integral_membrane_YjbE"/>
</dbReference>